<dbReference type="NCBIfam" id="TIGR00121">
    <property type="entry name" value="birA_ligase"/>
    <property type="match status" value="1"/>
</dbReference>
<dbReference type="GO" id="GO:0005737">
    <property type="term" value="C:cytoplasm"/>
    <property type="evidence" value="ECO:0007669"/>
    <property type="project" value="TreeGrafter"/>
</dbReference>
<dbReference type="InterPro" id="IPR003142">
    <property type="entry name" value="BPL_C"/>
</dbReference>
<evidence type="ECO:0000256" key="6">
    <source>
        <dbReference type="HAMAP-Rule" id="MF_00978"/>
    </source>
</evidence>
<dbReference type="GO" id="GO:0003677">
    <property type="term" value="F:DNA binding"/>
    <property type="evidence" value="ECO:0007669"/>
    <property type="project" value="UniProtKB-UniRule"/>
</dbReference>
<dbReference type="Pfam" id="PF08279">
    <property type="entry name" value="HTH_11"/>
    <property type="match status" value="1"/>
</dbReference>
<dbReference type="EMBL" id="QDDL01000009">
    <property type="protein sequence ID" value="PVZ65768.1"/>
    <property type="molecule type" value="Genomic_DNA"/>
</dbReference>
<dbReference type="EC" id="6.3.4.15" evidence="6"/>
<dbReference type="Pfam" id="PF02237">
    <property type="entry name" value="BPL_C"/>
    <property type="match status" value="1"/>
</dbReference>
<dbReference type="InterPro" id="IPR036390">
    <property type="entry name" value="WH_DNA-bd_sf"/>
</dbReference>
<comment type="catalytic activity">
    <reaction evidence="5 6">
        <text>biotin + L-lysyl-[protein] + ATP = N(6)-biotinyl-L-lysyl-[protein] + AMP + diphosphate + H(+)</text>
        <dbReference type="Rhea" id="RHEA:11756"/>
        <dbReference type="Rhea" id="RHEA-COMP:9752"/>
        <dbReference type="Rhea" id="RHEA-COMP:10505"/>
        <dbReference type="ChEBI" id="CHEBI:15378"/>
        <dbReference type="ChEBI" id="CHEBI:29969"/>
        <dbReference type="ChEBI" id="CHEBI:30616"/>
        <dbReference type="ChEBI" id="CHEBI:33019"/>
        <dbReference type="ChEBI" id="CHEBI:57586"/>
        <dbReference type="ChEBI" id="CHEBI:83144"/>
        <dbReference type="ChEBI" id="CHEBI:456215"/>
        <dbReference type="EC" id="6.3.4.15"/>
    </reaction>
</comment>
<keyword evidence="6" id="KW-0678">Repressor</keyword>
<keyword evidence="2 6" id="KW-0547">Nucleotide-binding</keyword>
<feature type="binding site" evidence="6">
    <location>
        <position position="139"/>
    </location>
    <ligand>
        <name>biotin</name>
        <dbReference type="ChEBI" id="CHEBI:57586"/>
    </ligand>
</feature>
<dbReference type="SUPFAM" id="SSF46785">
    <property type="entry name" value="Winged helix' DNA-binding domain"/>
    <property type="match status" value="1"/>
</dbReference>
<dbReference type="InterPro" id="IPR030855">
    <property type="entry name" value="Bifunct_BirA"/>
</dbReference>
<keyword evidence="1 6" id="KW-0436">Ligase</keyword>
<dbReference type="SUPFAM" id="SSF55681">
    <property type="entry name" value="Class II aaRS and biotin synthetases"/>
    <property type="match status" value="1"/>
</dbReference>
<evidence type="ECO:0000313" key="9">
    <source>
        <dbReference type="Proteomes" id="UP000244906"/>
    </source>
</evidence>
<proteinExistence type="inferred from homology"/>
<dbReference type="Pfam" id="PF03099">
    <property type="entry name" value="BPL_LplA_LipB"/>
    <property type="match status" value="1"/>
</dbReference>
<keyword evidence="3 6" id="KW-0067">ATP-binding</keyword>
<keyword evidence="6" id="KW-0805">Transcription regulation</keyword>
<evidence type="ECO:0000256" key="4">
    <source>
        <dbReference type="ARBA" id="ARBA00023267"/>
    </source>
</evidence>
<dbReference type="Proteomes" id="UP000244906">
    <property type="component" value="Unassembled WGS sequence"/>
</dbReference>
<dbReference type="GO" id="GO:0006355">
    <property type="term" value="P:regulation of DNA-templated transcription"/>
    <property type="evidence" value="ECO:0007669"/>
    <property type="project" value="UniProtKB-UniRule"/>
</dbReference>
<evidence type="ECO:0000256" key="1">
    <source>
        <dbReference type="ARBA" id="ARBA00022598"/>
    </source>
</evidence>
<accession>A0A2V1GUA2</accession>
<dbReference type="GO" id="GO:0004077">
    <property type="term" value="F:biotin--[biotin carboxyl-carrier protein] ligase activity"/>
    <property type="evidence" value="ECO:0007669"/>
    <property type="project" value="UniProtKB-UniRule"/>
</dbReference>
<keyword evidence="6" id="KW-0238">DNA-binding</keyword>
<dbReference type="InterPro" id="IPR008988">
    <property type="entry name" value="Transcriptional_repressor_C"/>
</dbReference>
<dbReference type="InterPro" id="IPR045864">
    <property type="entry name" value="aa-tRNA-synth_II/BPL/LPL"/>
</dbReference>
<dbReference type="Gene3D" id="1.10.10.10">
    <property type="entry name" value="Winged helix-like DNA-binding domain superfamily/Winged helix DNA-binding domain"/>
    <property type="match status" value="1"/>
</dbReference>
<evidence type="ECO:0000259" key="7">
    <source>
        <dbReference type="PROSITE" id="PS51733"/>
    </source>
</evidence>
<comment type="function">
    <text evidence="6">Acts both as a biotin--[acetyl-CoA-carboxylase] ligase and a biotin-operon repressor. In the presence of ATP, BirA activates biotin to form the BirA-biotinyl-5'-adenylate (BirA-bio-5'-AMP or holoBirA) complex. HoloBirA can either transfer the biotinyl moiety to the biotin carboxyl carrier protein (BCCP) subunit of acetyl-CoA carboxylase, or bind to the biotin operator site and inhibit transcription of the operon.</text>
</comment>
<reference evidence="8 9" key="1">
    <citation type="submission" date="2018-04" db="EMBL/GenBank/DDBJ databases">
        <title>Thalassorhabdus spongiae gen. nov., sp. nov., isolated from a marine sponge in South-West Iceland.</title>
        <authorList>
            <person name="Knobloch S."/>
            <person name="Daussin A."/>
            <person name="Johannsson R."/>
            <person name="Marteinsson V.T."/>
        </authorList>
    </citation>
    <scope>NUCLEOTIDE SEQUENCE [LARGE SCALE GENOMIC DNA]</scope>
    <source>
        <strain evidence="8 9">Hp12</strain>
    </source>
</reference>
<feature type="binding site" evidence="6">
    <location>
        <begin position="143"/>
        <end position="145"/>
    </location>
    <ligand>
        <name>biotin</name>
        <dbReference type="ChEBI" id="CHEBI:57586"/>
    </ligand>
</feature>
<sequence>MKKRPGNKPRYNVLRVDRRLFVAQLERLKPLLTLLDDGKFHSGESLGAELGVSRAVIWKDIQFLLETGLLIDRVKGRGYRLKHSLQLLNQAVIEQQLAKDNCPLAVSLDFATESTNQDLVELCRKQPDTHAVARIVEYQFSGRGRRGKVWQSPPCSNLMFSVAWRFYLPPMRLGLLSLVVGVAIARALEKYTASTLQLKWPNDLLLNDKKLAGILVELPKISEDETSAVIGVGVNLLVDDKVAKHIDQPWSSLSDISSKPIDRNQLQVDLLSELVRVISNEACWSEEIASFWKHRDWLQGKRIDIKSGERIETGLALGINEAGGLMVATEKGEKAVYAGEVSVRRTQ</sequence>
<dbReference type="PANTHER" id="PTHR12835:SF5">
    <property type="entry name" value="BIOTIN--PROTEIN LIGASE"/>
    <property type="match status" value="1"/>
</dbReference>
<dbReference type="PANTHER" id="PTHR12835">
    <property type="entry name" value="BIOTIN PROTEIN LIGASE"/>
    <property type="match status" value="1"/>
</dbReference>
<name>A0A2V1GUA2_9GAMM</name>
<gene>
    <name evidence="6" type="primary">birA</name>
    <name evidence="8" type="ORF">DC094_18025</name>
</gene>
<dbReference type="PROSITE" id="PS51733">
    <property type="entry name" value="BPL_LPL_CATALYTIC"/>
    <property type="match status" value="1"/>
</dbReference>
<comment type="similarity">
    <text evidence="6">Belongs to the biotin--protein ligase family.</text>
</comment>
<organism evidence="8 9">
    <name type="scientific">Pelagibaculum spongiae</name>
    <dbReference type="NCBI Taxonomy" id="2080658"/>
    <lineage>
        <taxon>Bacteria</taxon>
        <taxon>Pseudomonadati</taxon>
        <taxon>Pseudomonadota</taxon>
        <taxon>Gammaproteobacteria</taxon>
        <taxon>Oceanospirillales</taxon>
        <taxon>Pelagibaculum</taxon>
    </lineage>
</organism>
<keyword evidence="4 6" id="KW-0092">Biotin</keyword>
<feature type="domain" description="BPL/LPL catalytic" evidence="7">
    <location>
        <begin position="91"/>
        <end position="282"/>
    </location>
</feature>
<dbReference type="InterPro" id="IPR036388">
    <property type="entry name" value="WH-like_DNA-bd_sf"/>
</dbReference>
<keyword evidence="9" id="KW-1185">Reference proteome</keyword>
<evidence type="ECO:0000313" key="8">
    <source>
        <dbReference type="EMBL" id="PVZ65768.1"/>
    </source>
</evidence>
<dbReference type="CDD" id="cd16442">
    <property type="entry name" value="BPL"/>
    <property type="match status" value="1"/>
</dbReference>
<feature type="DNA-binding region" description="H-T-H motif" evidence="6">
    <location>
        <begin position="43"/>
        <end position="62"/>
    </location>
</feature>
<dbReference type="Gene3D" id="2.30.30.100">
    <property type="match status" value="1"/>
</dbReference>
<keyword evidence="6" id="KW-0804">Transcription</keyword>
<dbReference type="SUPFAM" id="SSF50037">
    <property type="entry name" value="C-terminal domain of transcriptional repressors"/>
    <property type="match status" value="1"/>
</dbReference>
<dbReference type="InterPro" id="IPR004408">
    <property type="entry name" value="Biotin_CoA_COase_ligase"/>
</dbReference>
<feature type="binding site" evidence="6">
    <location>
        <position position="210"/>
    </location>
    <ligand>
        <name>biotin</name>
        <dbReference type="ChEBI" id="CHEBI:57586"/>
    </ligand>
</feature>
<protein>
    <recommendedName>
        <fullName evidence="6">Bifunctional ligase/repressor BirA</fullName>
    </recommendedName>
    <alternativeName>
        <fullName evidence="6">Biotin operon repressor</fullName>
    </alternativeName>
    <alternativeName>
        <fullName evidence="6">Biotin--[acetyl-CoA-carboxylase] ligase</fullName>
        <ecNumber evidence="6">6.3.4.15</ecNumber>
    </alternativeName>
    <alternativeName>
        <fullName evidence="6">Biotin--protein ligase</fullName>
    </alternativeName>
    <alternativeName>
        <fullName evidence="6">Biotin-[acetyl-CoA carboxylase] synthetase</fullName>
    </alternativeName>
</protein>
<dbReference type="InterPro" id="IPR013196">
    <property type="entry name" value="HTH_11"/>
</dbReference>
<evidence type="ECO:0000256" key="5">
    <source>
        <dbReference type="ARBA" id="ARBA00047846"/>
    </source>
</evidence>
<feature type="binding site" evidence="6">
    <location>
        <begin position="114"/>
        <end position="116"/>
    </location>
    <ligand>
        <name>biotin</name>
        <dbReference type="ChEBI" id="CHEBI:57586"/>
    </ligand>
</feature>
<evidence type="ECO:0000256" key="3">
    <source>
        <dbReference type="ARBA" id="ARBA00022840"/>
    </source>
</evidence>
<evidence type="ECO:0000256" key="2">
    <source>
        <dbReference type="ARBA" id="ARBA00022741"/>
    </source>
</evidence>
<dbReference type="AlphaFoldDB" id="A0A2V1GUA2"/>
<comment type="caution">
    <text evidence="8">The sequence shown here is derived from an EMBL/GenBank/DDBJ whole genome shotgun (WGS) entry which is preliminary data.</text>
</comment>
<dbReference type="Gene3D" id="3.30.930.10">
    <property type="entry name" value="Bira Bifunctional Protein, Domain 2"/>
    <property type="match status" value="1"/>
</dbReference>
<dbReference type="GO" id="GO:0005524">
    <property type="term" value="F:ATP binding"/>
    <property type="evidence" value="ECO:0007669"/>
    <property type="project" value="UniProtKB-UniRule"/>
</dbReference>
<dbReference type="InterPro" id="IPR004143">
    <property type="entry name" value="BPL_LPL_catalytic"/>
</dbReference>
<dbReference type="HAMAP" id="MF_00978">
    <property type="entry name" value="Bifunct_BirA"/>
    <property type="match status" value="1"/>
</dbReference>